<protein>
    <submittedName>
        <fullName evidence="2">Uncharacterized protein</fullName>
    </submittedName>
</protein>
<accession>A0A0V1DPC7</accession>
<sequence length="40" mass="4688">LQRKEPKTSVYLKNLLLPILSSVSLLHLPLLKFIRNILKF</sequence>
<keyword evidence="3" id="KW-1185">Reference proteome</keyword>
<organism evidence="2 3">
    <name type="scientific">Trichinella zimbabwensis</name>
    <dbReference type="NCBI Taxonomy" id="268475"/>
    <lineage>
        <taxon>Eukaryota</taxon>
        <taxon>Metazoa</taxon>
        <taxon>Ecdysozoa</taxon>
        <taxon>Nematoda</taxon>
        <taxon>Enoplea</taxon>
        <taxon>Dorylaimia</taxon>
        <taxon>Trichinellida</taxon>
        <taxon>Trichinellidae</taxon>
        <taxon>Trichinella</taxon>
    </lineage>
</organism>
<dbReference type="AlphaFoldDB" id="A0A0V1DPC7"/>
<reference evidence="2 3" key="1">
    <citation type="submission" date="2015-01" db="EMBL/GenBank/DDBJ databases">
        <title>Evolution of Trichinella species and genotypes.</title>
        <authorList>
            <person name="Korhonen P.K."/>
            <person name="Edoardo P."/>
            <person name="Giuseppe L.R."/>
            <person name="Gasser R.B."/>
        </authorList>
    </citation>
    <scope>NUCLEOTIDE SEQUENCE [LARGE SCALE GENOMIC DNA]</scope>
    <source>
        <strain evidence="2">ISS1029</strain>
    </source>
</reference>
<feature type="transmembrane region" description="Helical" evidence="1">
    <location>
        <begin position="15"/>
        <end position="34"/>
    </location>
</feature>
<proteinExistence type="predicted"/>
<feature type="non-terminal residue" evidence="2">
    <location>
        <position position="1"/>
    </location>
</feature>
<evidence type="ECO:0000256" key="1">
    <source>
        <dbReference type="SAM" id="Phobius"/>
    </source>
</evidence>
<keyword evidence="1" id="KW-1133">Transmembrane helix</keyword>
<keyword evidence="1" id="KW-0812">Transmembrane</keyword>
<dbReference type="EMBL" id="JYDP01008916">
    <property type="protein sequence ID" value="KRY63142.1"/>
    <property type="molecule type" value="Genomic_DNA"/>
</dbReference>
<gene>
    <name evidence="2" type="ORF">T11_14341</name>
</gene>
<name>A0A0V1DPC7_9BILA</name>
<keyword evidence="1" id="KW-0472">Membrane</keyword>
<dbReference type="Proteomes" id="UP000055024">
    <property type="component" value="Unassembled WGS sequence"/>
</dbReference>
<comment type="caution">
    <text evidence="2">The sequence shown here is derived from an EMBL/GenBank/DDBJ whole genome shotgun (WGS) entry which is preliminary data.</text>
</comment>
<evidence type="ECO:0000313" key="3">
    <source>
        <dbReference type="Proteomes" id="UP000055024"/>
    </source>
</evidence>
<feature type="non-terminal residue" evidence="2">
    <location>
        <position position="40"/>
    </location>
</feature>
<evidence type="ECO:0000313" key="2">
    <source>
        <dbReference type="EMBL" id="KRY63142.1"/>
    </source>
</evidence>